<dbReference type="GO" id="GO:0004383">
    <property type="term" value="F:guanylate cyclase activity"/>
    <property type="evidence" value="ECO:0007669"/>
    <property type="project" value="UniProtKB-EC"/>
</dbReference>
<keyword evidence="9" id="KW-0141">cGMP biosynthesis</keyword>
<comment type="subcellular location">
    <subcellularLocation>
        <location evidence="1">Membrane</location>
        <topology evidence="1">Single-pass type I membrane protein</topology>
    </subcellularLocation>
</comment>
<dbReference type="GO" id="GO:0005886">
    <property type="term" value="C:plasma membrane"/>
    <property type="evidence" value="ECO:0007669"/>
    <property type="project" value="TreeGrafter"/>
</dbReference>
<dbReference type="FunFam" id="3.30.70.1230:FF:000030">
    <property type="entry name" value="Si:ch211-215j19.12"/>
    <property type="match status" value="1"/>
</dbReference>
<dbReference type="InterPro" id="IPR001054">
    <property type="entry name" value="A/G_cyclase"/>
</dbReference>
<dbReference type="EC" id="4.6.1.2" evidence="2"/>
<dbReference type="SUPFAM" id="SSF55073">
    <property type="entry name" value="Nucleotide cyclase"/>
    <property type="match status" value="1"/>
</dbReference>
<dbReference type="Pfam" id="PF00211">
    <property type="entry name" value="Guanylate_cyc"/>
    <property type="match status" value="1"/>
</dbReference>
<feature type="transmembrane region" description="Helical" evidence="11">
    <location>
        <begin position="363"/>
        <end position="387"/>
    </location>
</feature>
<keyword evidence="13" id="KW-0675">Receptor</keyword>
<dbReference type="GO" id="GO:0007168">
    <property type="term" value="P:receptor guanylyl cyclase signaling pathway"/>
    <property type="evidence" value="ECO:0007669"/>
    <property type="project" value="TreeGrafter"/>
</dbReference>
<feature type="domain" description="Guanylate cyclase" evidence="12">
    <location>
        <begin position="443"/>
        <end position="573"/>
    </location>
</feature>
<evidence type="ECO:0000256" key="6">
    <source>
        <dbReference type="ARBA" id="ARBA00022989"/>
    </source>
</evidence>
<protein>
    <recommendedName>
        <fullName evidence="2">guanylate cyclase</fullName>
        <ecNumber evidence="2">4.6.1.2</ecNumber>
    </recommendedName>
</protein>
<dbReference type="GO" id="GO:0000166">
    <property type="term" value="F:nucleotide binding"/>
    <property type="evidence" value="ECO:0007669"/>
    <property type="project" value="UniProtKB-KW"/>
</dbReference>
<dbReference type="OrthoDB" id="1890790at2759"/>
<evidence type="ECO:0000259" key="12">
    <source>
        <dbReference type="PROSITE" id="PS50125"/>
    </source>
</evidence>
<dbReference type="Pfam" id="PF07701">
    <property type="entry name" value="HNOBA"/>
    <property type="match status" value="1"/>
</dbReference>
<dbReference type="InterPro" id="IPR013587">
    <property type="entry name" value="Nitrate/nitrite_sensing"/>
</dbReference>
<evidence type="ECO:0000256" key="2">
    <source>
        <dbReference type="ARBA" id="ARBA00012202"/>
    </source>
</evidence>
<reference evidence="13 14" key="1">
    <citation type="journal article" date="2017" name="Nat. Ecol. Evol.">
        <title>Scallop genome provides insights into evolution of bilaterian karyotype and development.</title>
        <authorList>
            <person name="Wang S."/>
            <person name="Zhang J."/>
            <person name="Jiao W."/>
            <person name="Li J."/>
            <person name="Xun X."/>
            <person name="Sun Y."/>
            <person name="Guo X."/>
            <person name="Huan P."/>
            <person name="Dong B."/>
            <person name="Zhang L."/>
            <person name="Hu X."/>
            <person name="Sun X."/>
            <person name="Wang J."/>
            <person name="Zhao C."/>
            <person name="Wang Y."/>
            <person name="Wang D."/>
            <person name="Huang X."/>
            <person name="Wang R."/>
            <person name="Lv J."/>
            <person name="Li Y."/>
            <person name="Zhang Z."/>
            <person name="Liu B."/>
            <person name="Lu W."/>
            <person name="Hui Y."/>
            <person name="Liang J."/>
            <person name="Zhou Z."/>
            <person name="Hou R."/>
            <person name="Li X."/>
            <person name="Liu Y."/>
            <person name="Li H."/>
            <person name="Ning X."/>
            <person name="Lin Y."/>
            <person name="Zhao L."/>
            <person name="Xing Q."/>
            <person name="Dou J."/>
            <person name="Li Y."/>
            <person name="Mao J."/>
            <person name="Guo H."/>
            <person name="Dou H."/>
            <person name="Li T."/>
            <person name="Mu C."/>
            <person name="Jiang W."/>
            <person name="Fu Q."/>
            <person name="Fu X."/>
            <person name="Miao Y."/>
            <person name="Liu J."/>
            <person name="Yu Q."/>
            <person name="Li R."/>
            <person name="Liao H."/>
            <person name="Li X."/>
            <person name="Kong Y."/>
            <person name="Jiang Z."/>
            <person name="Chourrout D."/>
            <person name="Li R."/>
            <person name="Bao Z."/>
        </authorList>
    </citation>
    <scope>NUCLEOTIDE SEQUENCE [LARGE SCALE GENOMIC DNA]</scope>
    <source>
        <strain evidence="13 14">PY_sf001</strain>
    </source>
</reference>
<dbReference type="InterPro" id="IPR050401">
    <property type="entry name" value="Cyclic_nucleotide_synthase"/>
</dbReference>
<keyword evidence="4" id="KW-0732">Signal</keyword>
<dbReference type="Gene3D" id="6.10.250.780">
    <property type="match status" value="1"/>
</dbReference>
<evidence type="ECO:0000256" key="8">
    <source>
        <dbReference type="ARBA" id="ARBA00023239"/>
    </source>
</evidence>
<dbReference type="PANTHER" id="PTHR11920">
    <property type="entry name" value="GUANYLYL CYCLASE"/>
    <property type="match status" value="1"/>
</dbReference>
<dbReference type="GO" id="GO:0004016">
    <property type="term" value="F:adenylate cyclase activity"/>
    <property type="evidence" value="ECO:0007669"/>
    <property type="project" value="TreeGrafter"/>
</dbReference>
<evidence type="ECO:0000256" key="3">
    <source>
        <dbReference type="ARBA" id="ARBA00022692"/>
    </source>
</evidence>
<evidence type="ECO:0000256" key="9">
    <source>
        <dbReference type="ARBA" id="ARBA00023293"/>
    </source>
</evidence>
<keyword evidence="6 11" id="KW-1133">Transmembrane helix</keyword>
<dbReference type="CDD" id="cd07302">
    <property type="entry name" value="CHD"/>
    <property type="match status" value="1"/>
</dbReference>
<dbReference type="InterPro" id="IPR029787">
    <property type="entry name" value="Nucleotide_cyclase"/>
</dbReference>
<name>A0A210Q2J3_MIZYE</name>
<dbReference type="GO" id="GO:0001653">
    <property type="term" value="F:peptide receptor activity"/>
    <property type="evidence" value="ECO:0007669"/>
    <property type="project" value="TreeGrafter"/>
</dbReference>
<dbReference type="InterPro" id="IPR011645">
    <property type="entry name" value="HNOB_dom_associated"/>
</dbReference>
<evidence type="ECO:0000256" key="10">
    <source>
        <dbReference type="SAM" id="MobiDB-lite"/>
    </source>
</evidence>
<dbReference type="SMART" id="SM00044">
    <property type="entry name" value="CYCc"/>
    <property type="match status" value="1"/>
</dbReference>
<feature type="transmembrane region" description="Helical" evidence="11">
    <location>
        <begin position="67"/>
        <end position="87"/>
    </location>
</feature>
<keyword evidence="8" id="KW-0456">Lyase</keyword>
<keyword evidence="7 11" id="KW-0472">Membrane</keyword>
<proteinExistence type="predicted"/>
<keyword evidence="14" id="KW-1185">Reference proteome</keyword>
<dbReference type="PROSITE" id="PS50125">
    <property type="entry name" value="GUANYLATE_CYCLASE_2"/>
    <property type="match status" value="1"/>
</dbReference>
<evidence type="ECO:0000256" key="1">
    <source>
        <dbReference type="ARBA" id="ARBA00004479"/>
    </source>
</evidence>
<dbReference type="AlphaFoldDB" id="A0A210Q2J3"/>
<dbReference type="EMBL" id="NEDP02005192">
    <property type="protein sequence ID" value="OWF42954.1"/>
    <property type="molecule type" value="Genomic_DNA"/>
</dbReference>
<evidence type="ECO:0000313" key="13">
    <source>
        <dbReference type="EMBL" id="OWF42954.1"/>
    </source>
</evidence>
<evidence type="ECO:0000256" key="7">
    <source>
        <dbReference type="ARBA" id="ARBA00023136"/>
    </source>
</evidence>
<organism evidence="13 14">
    <name type="scientific">Mizuhopecten yessoensis</name>
    <name type="common">Japanese scallop</name>
    <name type="synonym">Patinopecten yessoensis</name>
    <dbReference type="NCBI Taxonomy" id="6573"/>
    <lineage>
        <taxon>Eukaryota</taxon>
        <taxon>Metazoa</taxon>
        <taxon>Spiralia</taxon>
        <taxon>Lophotrochozoa</taxon>
        <taxon>Mollusca</taxon>
        <taxon>Bivalvia</taxon>
        <taxon>Autobranchia</taxon>
        <taxon>Pteriomorphia</taxon>
        <taxon>Pectinida</taxon>
        <taxon>Pectinoidea</taxon>
        <taxon>Pectinidae</taxon>
        <taxon>Mizuhopecten</taxon>
    </lineage>
</organism>
<evidence type="ECO:0000256" key="11">
    <source>
        <dbReference type="SAM" id="Phobius"/>
    </source>
</evidence>
<dbReference type="Gene3D" id="3.30.70.1230">
    <property type="entry name" value="Nucleotide cyclase"/>
    <property type="match status" value="1"/>
</dbReference>
<feature type="region of interest" description="Disordered" evidence="10">
    <location>
        <begin position="1"/>
        <end position="21"/>
    </location>
</feature>
<dbReference type="PANTHER" id="PTHR11920:SF501">
    <property type="entry name" value="GUANYLATE CYCLASE 32E"/>
    <property type="match status" value="1"/>
</dbReference>
<dbReference type="Proteomes" id="UP000242188">
    <property type="component" value="Unassembled WGS sequence"/>
</dbReference>
<sequence>MANNKIQPVQPSSGKKQSPSMESLNESQLNAVIMDMLHVNENWNRCEIICRGNPITDAGKRLHMFKMLTVVLVPVVVLTGMTANTFIVSLDNYISLSNIRNILYFSIELGWLLRMMQRERDISALYISSKSPQTKDFLLDRYPDTDVGLQNLSFWPTSETIVRREFQTKESFLSYLNRHRYQLESYNRTSKDEVAFYSDSIEVFIKWLYQAIVEARSGTVWPTLVAYQEIVVASEYFGRERGLGVSFYAIGGFLTRDEYLDFVESQDIANITFESARRYSELAYSIYEDTLLRNSSVIQPINEMRSEIRSNKSSAIKGSFKYANWWFENMTVYQDTLREVQIRLASEIDEILRMEAEEDLRNIVFISVVFGIILILCPLIVFAVYSLTSEIQKYSISIANRTKALNKEKKRTDTLLYQMLPRSVAERLKRNEEVGAENYPDATVLFSDIVGFTQIASQCSPMQVVDMLNSLYLCFDERLELFDVYKVETIGDAYMVVSGVPKLNGRRHAAEVATMALDILEHIDRLEIPHLPGTKFKLRIGCHSGPVVAAVVGTKMPRYCLFGVTVSIASMMESLGKANKIHISESMHDLLSELGGFLVEQRHDLPLMLENELKNAIRGRVRTYWLQDHEGGHRLGSFNSLSSFESR</sequence>
<accession>A0A210Q2J3</accession>
<feature type="transmembrane region" description="Helical" evidence="11">
    <location>
        <begin position="93"/>
        <end position="113"/>
    </location>
</feature>
<comment type="caution">
    <text evidence="13">The sequence shown here is derived from an EMBL/GenBank/DDBJ whole genome shotgun (WGS) entry which is preliminary data.</text>
</comment>
<dbReference type="Pfam" id="PF08376">
    <property type="entry name" value="NIT"/>
    <property type="match status" value="1"/>
</dbReference>
<evidence type="ECO:0000256" key="4">
    <source>
        <dbReference type="ARBA" id="ARBA00022729"/>
    </source>
</evidence>
<keyword evidence="5" id="KW-0547">Nucleotide-binding</keyword>
<evidence type="ECO:0000313" key="14">
    <source>
        <dbReference type="Proteomes" id="UP000242188"/>
    </source>
</evidence>
<keyword evidence="3 11" id="KW-0812">Transmembrane</keyword>
<gene>
    <name evidence="13" type="ORF">KP79_PYT24086</name>
</gene>
<evidence type="ECO:0000256" key="5">
    <source>
        <dbReference type="ARBA" id="ARBA00022741"/>
    </source>
</evidence>
<dbReference type="GO" id="GO:0035556">
    <property type="term" value="P:intracellular signal transduction"/>
    <property type="evidence" value="ECO:0007669"/>
    <property type="project" value="InterPro"/>
</dbReference>